<dbReference type="AlphaFoldDB" id="A0AAJ5ZTL1"/>
<proteinExistence type="predicted"/>
<reference evidence="1" key="1">
    <citation type="submission" date="2023-04" db="EMBL/GenBank/DDBJ databases">
        <title>Genomic of Limosilactobacillus fermentum MSJK0025.</title>
        <authorList>
            <person name="Yang S."/>
        </authorList>
    </citation>
    <scope>NUCLEOTIDE SEQUENCE</scope>
    <source>
        <strain evidence="1">MSJK0025</strain>
    </source>
</reference>
<gene>
    <name evidence="1" type="ORF">P8634_06990</name>
</gene>
<evidence type="ECO:0000313" key="1">
    <source>
        <dbReference type="EMBL" id="WFR88542.1"/>
    </source>
</evidence>
<dbReference type="RefSeq" id="WP_107760536.1">
    <property type="nucleotide sequence ID" value="NZ_CP035055.1"/>
</dbReference>
<organism evidence="1 2">
    <name type="scientific">Limosilactobacillus fermentum</name>
    <name type="common">Lactobacillus fermentum</name>
    <dbReference type="NCBI Taxonomy" id="1613"/>
    <lineage>
        <taxon>Bacteria</taxon>
        <taxon>Bacillati</taxon>
        <taxon>Bacillota</taxon>
        <taxon>Bacilli</taxon>
        <taxon>Lactobacillales</taxon>
        <taxon>Lactobacillaceae</taxon>
        <taxon>Limosilactobacillus</taxon>
    </lineage>
</organism>
<dbReference type="Proteomes" id="UP001218104">
    <property type="component" value="Chromosome"/>
</dbReference>
<evidence type="ECO:0000313" key="2">
    <source>
        <dbReference type="Proteomes" id="UP001218104"/>
    </source>
</evidence>
<dbReference type="EMBL" id="CP121468">
    <property type="protein sequence ID" value="WFR88542.1"/>
    <property type="molecule type" value="Genomic_DNA"/>
</dbReference>
<accession>A0AAJ5ZTL1</accession>
<name>A0AAJ5ZTL1_LIMFE</name>
<protein>
    <submittedName>
        <fullName evidence="1">Uncharacterized protein</fullName>
    </submittedName>
</protein>
<sequence length="162" mass="18286">MDYQKSQSSHNFGVGTGNTIKKRHDFYLSGNSFNITSSEKIGVVQKFSDSFLEQVASICFGDKGFFSASTVPDVNADILRLRNFVSTTLAIPNSLVSKANNIIDLLNDAYVFVSTEKPKLTQMNDENSEKYSDEFNNFQVKLTELEENYLNSLRDYIYGKES</sequence>